<dbReference type="AlphaFoldDB" id="A0A087X2B9"/>
<protein>
    <submittedName>
        <fullName evidence="2">Ubiquinol-cytochrome c reductase hinge protein</fullName>
    </submittedName>
</protein>
<dbReference type="Ensembl" id="ENST00000489056.5">
    <property type="protein sequence ID" value="ENSP00000484857.1"/>
    <property type="gene ID" value="ENSG00000173660.12"/>
</dbReference>
<dbReference type="UCSC" id="uc057gdy.1">
    <property type="organism name" value="human"/>
</dbReference>
<dbReference type="ChiTaRS" id="UQCRH">
    <property type="organism name" value="human"/>
</dbReference>
<evidence type="ECO:0007829" key="4">
    <source>
        <dbReference type="PeptideAtlas" id="A0A087X2B9"/>
    </source>
</evidence>
<reference evidence="2 3" key="3">
    <citation type="journal article" date="2006" name="Nature">
        <title>The DNA sequence and biological annotation of human chromosome 1.</title>
        <authorList>
            <person name="Gregory S.G."/>
            <person name="Barlow K.F."/>
            <person name="McLay K.E."/>
            <person name="Kaul R."/>
            <person name="Swarbreck D."/>
            <person name="Dunham A."/>
            <person name="Scott C.E."/>
            <person name="Howe K.L."/>
            <person name="Woodfine K."/>
            <person name="Spencer C.C."/>
            <person name="Jones M.C."/>
            <person name="Gillson C."/>
            <person name="Searle S."/>
            <person name="Zhou Y."/>
            <person name="Kokocinski F."/>
            <person name="McDonald L."/>
            <person name="Evans R."/>
            <person name="Phillips K."/>
            <person name="Atkinson A."/>
            <person name="Cooper R."/>
            <person name="Jones C."/>
            <person name="Hall R.E."/>
            <person name="Andrews T.D."/>
            <person name="Lloyd C."/>
            <person name="Ainscough R."/>
            <person name="Almeida J.P."/>
            <person name="Ambrose K.D."/>
            <person name="Anderson F."/>
            <person name="Andrew R.W."/>
            <person name="Ashwell R.I."/>
            <person name="Aubin K."/>
            <person name="Babbage A.K."/>
            <person name="Bagguley C.L."/>
            <person name="Bailey J."/>
            <person name="Beasley H."/>
            <person name="Bethel G."/>
            <person name="Bird C.P."/>
            <person name="Bray-Allen S."/>
            <person name="Brown J.Y."/>
            <person name="Brown A.J."/>
            <person name="Buckley D."/>
            <person name="Burton J."/>
            <person name="Bye J."/>
            <person name="Carder C."/>
            <person name="Chapman J.C."/>
            <person name="Clark S.Y."/>
            <person name="Clarke G."/>
            <person name="Clee C."/>
            <person name="Cobley V."/>
            <person name="Collier R.E."/>
            <person name="Corby N."/>
            <person name="Coville G.J."/>
            <person name="Davies J."/>
            <person name="Deadman R."/>
            <person name="Dunn M."/>
            <person name="Earthrowl M."/>
            <person name="Ellington A.G."/>
            <person name="Errington H."/>
            <person name="Frankish A."/>
            <person name="Frankland J."/>
            <person name="French L."/>
            <person name="Garner P."/>
            <person name="Garnett J."/>
            <person name="Gay L."/>
            <person name="Ghori M.R."/>
            <person name="Gibson R."/>
            <person name="Gilby L.M."/>
            <person name="Gillett W."/>
            <person name="Glithero R.J."/>
            <person name="Grafham D.V."/>
            <person name="Griffiths C."/>
            <person name="Griffiths-Jones S."/>
            <person name="Grocock R."/>
            <person name="Hammond S."/>
            <person name="Harrison E.S."/>
            <person name="Hart E."/>
            <person name="Haugen E."/>
            <person name="Heath P.D."/>
            <person name="Holmes S."/>
            <person name="Holt K."/>
            <person name="Howden P.J."/>
            <person name="Hunt A.R."/>
            <person name="Hunt S.E."/>
            <person name="Hunter G."/>
            <person name="Isherwood J."/>
            <person name="James R."/>
            <person name="Johnson C."/>
            <person name="Johnson D."/>
            <person name="Joy A."/>
            <person name="Kay M."/>
            <person name="Kershaw J.K."/>
            <person name="Kibukawa M."/>
            <person name="Kimberley A.M."/>
            <person name="King A."/>
            <person name="Knights A.J."/>
            <person name="Lad H."/>
            <person name="Laird G."/>
            <person name="Lawlor S."/>
            <person name="Leongamornlert D.A."/>
            <person name="Lloyd D.M."/>
            <person name="Loveland J."/>
            <person name="Lovell J."/>
            <person name="Lush M.J."/>
            <person name="Lyne R."/>
            <person name="Martin S."/>
            <person name="Mashreghi-Mohammadi M."/>
            <person name="Matthews L."/>
            <person name="Matthews N.S."/>
            <person name="McLaren S."/>
            <person name="Milne S."/>
            <person name="Mistry S."/>
            <person name="Moore M.J."/>
            <person name="Nickerson T."/>
            <person name="O'Dell C.N."/>
            <person name="Oliver K."/>
            <person name="Palmeiri A."/>
            <person name="Palmer S.A."/>
            <person name="Parker A."/>
            <person name="Patel D."/>
            <person name="Pearce A.V."/>
            <person name="Peck A.I."/>
            <person name="Pelan S."/>
            <person name="Phelps K."/>
            <person name="Phillimore B.J."/>
            <person name="Plumb R."/>
            <person name="Rajan J."/>
            <person name="Raymond C."/>
            <person name="Rouse G."/>
            <person name="Saenphimmachak C."/>
            <person name="Sehra H.K."/>
            <person name="Sheridan E."/>
            <person name="Shownkeen R."/>
            <person name="Sims S."/>
            <person name="Skuce C.D."/>
            <person name="Smith M."/>
            <person name="Steward C."/>
            <person name="Subramanian S."/>
            <person name="Sycamore N."/>
            <person name="Tracey A."/>
            <person name="Tromans A."/>
            <person name="Van Helmond Z."/>
            <person name="Wall M."/>
            <person name="Wallis J.M."/>
            <person name="White S."/>
            <person name="Whitehead S.L."/>
            <person name="Wilkinson J.E."/>
            <person name="Willey D.L."/>
            <person name="Williams H."/>
            <person name="Wilming L."/>
            <person name="Wray P.W."/>
            <person name="Wu Z."/>
            <person name="Coulson A."/>
            <person name="Vaudin M."/>
            <person name="Sulston J.E."/>
            <person name="Durbin R."/>
            <person name="Hubbard T."/>
            <person name="Wooster R."/>
            <person name="Dunham I."/>
            <person name="Carter N.P."/>
            <person name="McVean G."/>
            <person name="Ross M.T."/>
            <person name="Harrow J."/>
            <person name="Olson M.V."/>
            <person name="Beck S."/>
            <person name="Rogers J."/>
            <person name="Bentley D.R."/>
            <person name="Banerjee R."/>
            <person name="Bryant S.P."/>
            <person name="Burford D.C."/>
            <person name="Burrill W.D."/>
            <person name="Clegg S.M."/>
            <person name="Dhami P."/>
            <person name="Dovey O."/>
            <person name="Faulkner L.M."/>
            <person name="Gribble S.M."/>
            <person name="Langford C.F."/>
            <person name="Pandian R.D."/>
            <person name="Porter K.M."/>
            <person name="Prigmore E."/>
        </authorList>
    </citation>
    <scope>NUCLEOTIDE SEQUENCE [LARGE SCALE GENOMIC DNA]</scope>
</reference>
<dbReference type="Proteomes" id="UP000005640">
    <property type="component" value="Chromosome 1"/>
</dbReference>
<dbReference type="Bgee" id="ENSG00000173660">
    <property type="expression patterns" value="Expressed in cerebellar vermis and 106 other cell types or tissues"/>
</dbReference>
<dbReference type="Ensembl" id="ENST00000489056.5">
    <property type="protein sequence ID" value="ENSP00000484857.1"/>
    <property type="gene ID" value="ENSG00000173660.13"/>
</dbReference>
<dbReference type="HGNC" id="HGNC:12590">
    <property type="gene designation" value="UQCRH"/>
</dbReference>
<accession>A0A087X2B9</accession>
<dbReference type="GeneTree" id="ENSGT00390000003860"/>
<feature type="region of interest" description="Disordered" evidence="1">
    <location>
        <begin position="1"/>
        <end position="39"/>
    </location>
</feature>
<sequence>MGLEDEQKMLTESGDPEEEEEEEEELVVRTVSGSPNNSERAMRAVGEMCKGPGAARAL</sequence>
<dbReference type="HOGENOM" id="CLU_2978455_0_0_1"/>
<dbReference type="VEuPathDB" id="HostDB:ENSG00000173660"/>
<keyword evidence="3" id="KW-1185">Reference proteome</keyword>
<dbReference type="ExpressionAtlas" id="A0A087X2B9">
    <property type="expression patterns" value="baseline and differential"/>
</dbReference>
<reference evidence="2 3" key="1">
    <citation type="journal article" date="2001" name="Nature">
        <title>Initial sequencing and analysis of the human genome.</title>
        <authorList>
            <consortium name="International Human Genome Sequencing Consortium"/>
            <person name="Lander E.S."/>
            <person name="Linton L.M."/>
            <person name="Birren B."/>
            <person name="Nusbaum C."/>
            <person name="Zody M.C."/>
            <person name="Baldwin J."/>
            <person name="Devon K."/>
            <person name="Dewar K."/>
            <person name="Doyle M."/>
            <person name="FitzHugh W."/>
            <person name="Funke R."/>
            <person name="Gage D."/>
            <person name="Harris K."/>
            <person name="Heaford A."/>
            <person name="Howland J."/>
            <person name="Kann L."/>
            <person name="Lehoczky J."/>
            <person name="LeVine R."/>
            <person name="McEwan P."/>
            <person name="McKernan K."/>
            <person name="Meldrim J."/>
            <person name="Mesirov J.P."/>
            <person name="Miranda C."/>
            <person name="Morris W."/>
            <person name="Naylor J."/>
            <person name="Raymond C."/>
            <person name="Rosetti M."/>
            <person name="Santos R."/>
            <person name="Sheridan A."/>
            <person name="Sougnez C."/>
            <person name="Stange-Thomann N."/>
            <person name="Stojanovic N."/>
            <person name="Subramanian A."/>
            <person name="Wyman D."/>
            <person name="Rogers J."/>
            <person name="Sulston J."/>
            <person name="Ainscough R."/>
            <person name="Beck S."/>
            <person name="Bentley D."/>
            <person name="Burton J."/>
            <person name="Clee C."/>
            <person name="Carter N."/>
            <person name="Coulson A."/>
            <person name="Deadman R."/>
            <person name="Deloukas P."/>
            <person name="Dunham A."/>
            <person name="Dunham I."/>
            <person name="Durbin R."/>
            <person name="French L."/>
            <person name="Grafham D."/>
            <person name="Gregory S."/>
            <person name="Hubbard T."/>
            <person name="Humphray S."/>
            <person name="Hunt A."/>
            <person name="Jones M."/>
            <person name="Lloyd C."/>
            <person name="McMurray A."/>
            <person name="Matthews L."/>
            <person name="Mercer S."/>
            <person name="Milne S."/>
            <person name="Mullikin J.C."/>
            <person name="Mungall A."/>
            <person name="Plumb R."/>
            <person name="Ross M."/>
            <person name="Shownkeen R."/>
            <person name="Sims S."/>
            <person name="Waterston R.H."/>
            <person name="Wilson R.K."/>
            <person name="Hillier L.W."/>
            <person name="McPherson J.D."/>
            <person name="Marra M.A."/>
            <person name="Mardis E.R."/>
            <person name="Fulton L.A."/>
            <person name="Chinwalla A.T."/>
            <person name="Pepin K.H."/>
            <person name="Gish W.R."/>
            <person name="Chissoe S.L."/>
            <person name="Wendl M.C."/>
            <person name="Delehaunty K.D."/>
            <person name="Miner T.L."/>
            <person name="Delehaunty A."/>
            <person name="Kramer J.B."/>
            <person name="Cook L.L."/>
            <person name="Fulton R.S."/>
            <person name="Johnson D.L."/>
            <person name="Minx P.J."/>
            <person name="Clifton S.W."/>
            <person name="Hawkins T."/>
            <person name="Branscomb E."/>
            <person name="Predki P."/>
            <person name="Richardson P."/>
            <person name="Wenning S."/>
            <person name="Slezak T."/>
            <person name="Doggett N."/>
            <person name="Cheng J.F."/>
            <person name="Olsen A."/>
            <person name="Lucas S."/>
            <person name="Elkin C."/>
            <person name="Uberbacher E."/>
            <person name="Frazier M."/>
            <person name="Gibbs R.A."/>
            <person name="Muzny D.M."/>
            <person name="Scherer S.E."/>
            <person name="Bouck J.B."/>
            <person name="Sodergren E.J."/>
            <person name="Worley K.C."/>
            <person name="Rives C.M."/>
            <person name="Gorrell J.H."/>
            <person name="Metzker M.L."/>
            <person name="Naylor S.L."/>
            <person name="Kucherlapati R.S."/>
            <person name="Nelson D.L."/>
            <person name="Weinstock G.M."/>
            <person name="Sakaki Y."/>
            <person name="Fujiyama A."/>
            <person name="Hattori M."/>
            <person name="Yada T."/>
            <person name="Toyoda A."/>
            <person name="Itoh T."/>
            <person name="Kawagoe C."/>
            <person name="Watanabe H."/>
            <person name="Totoki Y."/>
            <person name="Taylor T."/>
            <person name="Weissenbach J."/>
            <person name="Heilig R."/>
            <person name="Saurin W."/>
            <person name="Artiguenave F."/>
            <person name="Brottier P."/>
            <person name="Bruls T."/>
            <person name="Pelletier E."/>
            <person name="Robert C."/>
            <person name="Wincker P."/>
            <person name="Smith D.R."/>
            <person name="Doucette-Stamm L."/>
            <person name="Rubenfield M."/>
            <person name="Weinstock K."/>
            <person name="Lee H.M."/>
            <person name="Dubois J."/>
            <person name="Rosenthal A."/>
            <person name="Platzer M."/>
            <person name="Nyakatura G."/>
            <person name="Taudien S."/>
            <person name="Rump A."/>
            <person name="Yang H."/>
            <person name="Yu J."/>
            <person name="Wang J."/>
            <person name="Huang G."/>
            <person name="Gu J."/>
            <person name="Hood L."/>
            <person name="Rowen L."/>
            <person name="Madan A."/>
            <person name="Qin S."/>
            <person name="Davis R.W."/>
            <person name="Federspiel N.A."/>
            <person name="Abola A.P."/>
            <person name="Proctor M.J."/>
            <person name="Myers R.M."/>
            <person name="Schmutz J."/>
            <person name="Dickson M."/>
            <person name="Grimwood J."/>
            <person name="Cox D.R."/>
            <person name="Olson M.V."/>
            <person name="Kaul R."/>
            <person name="Raymond C."/>
            <person name="Shimizu N."/>
            <person name="Kawasaki K."/>
            <person name="Minoshima S."/>
            <person name="Evans G.A."/>
            <person name="Athanasiou M."/>
            <person name="Schultz R."/>
            <person name="Roe B.A."/>
            <person name="Chen F."/>
            <person name="Pan H."/>
            <person name="Ramser J."/>
            <person name="Lehrach H."/>
            <person name="Reinhardt R."/>
            <person name="McCombie W.R."/>
            <person name="de la Bastide M."/>
            <person name="Dedhia N."/>
            <person name="Blocker H."/>
            <person name="Hornischer K."/>
            <person name="Nordsiek G."/>
            <person name="Agarwala R."/>
            <person name="Aravind L."/>
            <person name="Bailey J.A."/>
            <person name="Bateman A."/>
            <person name="Batzoglou S."/>
            <person name="Birney E."/>
            <person name="Bork P."/>
            <person name="Brown D.G."/>
            <person name="Burge C.B."/>
            <person name="Cerutti L."/>
            <person name="Chen H.C."/>
            <person name="Church D."/>
            <person name="Clamp M."/>
            <person name="Copley R.R."/>
            <person name="Doerks T."/>
            <person name="Eddy S.R."/>
            <person name="Eichler E.E."/>
            <person name="Furey T.S."/>
            <person name="Galagan J."/>
            <person name="Gilbert J.G."/>
            <person name="Harmon C."/>
            <person name="Hayashizaki Y."/>
            <person name="Haussler D."/>
            <person name="Hermjakob H."/>
            <person name="Hokamp K."/>
            <person name="Jang W."/>
            <person name="Johnson L.S."/>
            <person name="Jones T.A."/>
            <person name="Kasif S."/>
            <person name="Kaspryzk A."/>
            <person name="Kennedy S."/>
            <person name="Kent W.J."/>
            <person name="Kitts P."/>
            <person name="Koonin E.V."/>
            <person name="Korf I."/>
            <person name="Kulp D."/>
            <person name="Lancet D."/>
            <person name="Lowe T.M."/>
            <person name="McLysaght A."/>
            <person name="Mikkelsen T."/>
            <person name="Moran J.V."/>
            <person name="Mulder N."/>
            <person name="Pollara V.J."/>
            <person name="Ponting C.P."/>
            <person name="Schuler G."/>
            <person name="Schultz J."/>
            <person name="Slater G."/>
            <person name="Smit A.F."/>
            <person name="Stupka E."/>
            <person name="Szustakowski J."/>
            <person name="Thierry-Mieg D."/>
            <person name="Thierry-Mieg J."/>
            <person name="Wagner L."/>
            <person name="Wallis J."/>
            <person name="Wheeler R."/>
            <person name="Williams A."/>
            <person name="Wolf Y.I."/>
            <person name="Wolfe K.H."/>
            <person name="Yang S.P."/>
            <person name="Yeh R.F."/>
            <person name="Collins F."/>
            <person name="Guyer M.S."/>
            <person name="Peterson J."/>
            <person name="Felsenfeld A."/>
            <person name="Wetterstrand K.A."/>
            <person name="Patrinos A."/>
            <person name="Morgan M.J."/>
            <person name="de Jong P."/>
            <person name="Catanese J.J."/>
            <person name="Osoegawa K."/>
            <person name="Shizuya H."/>
            <person name="Choi S."/>
            <person name="Chen Y.J."/>
        </authorList>
    </citation>
    <scope>NUCLEOTIDE SEQUENCE [LARGE SCALE GENOMIC DNA]</scope>
</reference>
<dbReference type="MassIVE" id="A0A087X2B9"/>
<dbReference type="OrthoDB" id="9643667at2759"/>
<evidence type="ECO:0000256" key="1">
    <source>
        <dbReference type="SAM" id="MobiDB-lite"/>
    </source>
</evidence>
<keyword evidence="4" id="KW-1267">Proteomics identification</keyword>
<organism evidence="2 3">
    <name type="scientific">Homo sapiens</name>
    <name type="common">Human</name>
    <dbReference type="NCBI Taxonomy" id="9606"/>
    <lineage>
        <taxon>Eukaryota</taxon>
        <taxon>Metazoa</taxon>
        <taxon>Chordata</taxon>
        <taxon>Craniata</taxon>
        <taxon>Vertebrata</taxon>
        <taxon>Euteleostomi</taxon>
        <taxon>Mammalia</taxon>
        <taxon>Eutheria</taxon>
        <taxon>Euarchontoglires</taxon>
        <taxon>Primates</taxon>
        <taxon>Haplorrhini</taxon>
        <taxon>Catarrhini</taxon>
        <taxon>Hominidae</taxon>
        <taxon>Homo</taxon>
    </lineage>
</organism>
<reference evidence="2" key="5">
    <citation type="submission" date="2025-09" db="UniProtKB">
        <authorList>
            <consortium name="Ensembl"/>
        </authorList>
    </citation>
    <scope>IDENTIFICATION</scope>
</reference>
<evidence type="ECO:0000313" key="2">
    <source>
        <dbReference type="Ensembl" id="ENSP00000484857.1"/>
    </source>
</evidence>
<reference evidence="2 3" key="2">
    <citation type="journal article" date="2004" name="Nature">
        <title>Finishing the euchromatic sequence of the human genome.</title>
        <authorList>
            <consortium name="International Human Genome Sequencing Consortium"/>
        </authorList>
    </citation>
    <scope>NUCLEOTIDE SEQUENCE [LARGE SCALE GENOMIC DNA]</scope>
</reference>
<gene>
    <name evidence="2" type="primary">UQCRH</name>
</gene>
<dbReference type="EMBL" id="AL122001">
    <property type="status" value="NOT_ANNOTATED_CDS"/>
    <property type="molecule type" value="Genomic_DNA"/>
</dbReference>
<dbReference type="OpenTargets" id="ENSG00000173660"/>
<name>A0A087X2B9_HUMAN</name>
<evidence type="ECO:0000313" key="3">
    <source>
        <dbReference type="Proteomes" id="UP000005640"/>
    </source>
</evidence>
<proteinExistence type="evidence at protein level"/>
<feature type="compositionally biased region" description="Acidic residues" evidence="1">
    <location>
        <begin position="14"/>
        <end position="25"/>
    </location>
</feature>
<reference evidence="2" key="4">
    <citation type="submission" date="2025-08" db="UniProtKB">
        <authorList>
            <consortium name="Ensembl"/>
        </authorList>
    </citation>
    <scope>IDENTIFICATION</scope>
</reference>